<reference evidence="2 3" key="1">
    <citation type="submission" date="2017-10" db="EMBL/GenBank/DDBJ databases">
        <title>Two draft genome sequences of Pusillimonas sp. strains isolated from a nitrate- and radionuclide-contaminated groundwater in Russia.</title>
        <authorList>
            <person name="Grouzdev D.S."/>
            <person name="Tourova T.P."/>
            <person name="Goeva M.A."/>
            <person name="Babich T.L."/>
            <person name="Sokolova D.S."/>
            <person name="Abdullin R."/>
            <person name="Poltaraus A.B."/>
            <person name="Toshchakov S.V."/>
            <person name="Nazina T.N."/>
        </authorList>
    </citation>
    <scope>NUCLEOTIDE SEQUENCE [LARGE SCALE GENOMIC DNA]</scope>
    <source>
        <strain evidence="2 3">JR1/69-3-13</strain>
    </source>
</reference>
<dbReference type="Gene3D" id="3.50.50.60">
    <property type="entry name" value="FAD/NAD(P)-binding domain"/>
    <property type="match status" value="1"/>
</dbReference>
<dbReference type="PANTHER" id="PTHR40254">
    <property type="entry name" value="BLR0577 PROTEIN"/>
    <property type="match status" value="1"/>
</dbReference>
<proteinExistence type="predicted"/>
<dbReference type="Proteomes" id="UP000234190">
    <property type="component" value="Unassembled WGS sequence"/>
</dbReference>
<gene>
    <name evidence="2" type="ORF">CR159_06135</name>
</gene>
<feature type="domain" description="FAD-dependent urate hydroxylase HpyO/Asp monooxygenase CreE-like FAD/NAD(P)-binding" evidence="1">
    <location>
        <begin position="8"/>
        <end position="171"/>
    </location>
</feature>
<dbReference type="InterPro" id="IPR038732">
    <property type="entry name" value="HpyO/CreE_NAD-binding"/>
</dbReference>
<dbReference type="Pfam" id="PF13454">
    <property type="entry name" value="NAD_binding_9"/>
    <property type="match status" value="1"/>
</dbReference>
<name>A0A2N4U6G8_9BURK</name>
<evidence type="ECO:0000313" key="3">
    <source>
        <dbReference type="Proteomes" id="UP000234190"/>
    </source>
</evidence>
<evidence type="ECO:0000259" key="1">
    <source>
        <dbReference type="Pfam" id="PF13454"/>
    </source>
</evidence>
<sequence length="529" mass="56620">MEKPADLAVVGGGSTAISFLAQLIAALGDEARNGGRQILVFEPRLHVGPGEPYAPDLASNLLNIPAGKMSAYANDRGHFLRWIENRGAAILQKYGVNRLEANAFLPRPLFGEYLQDVWTELLGRARQLGIDIRRVQARVEDIVPASEDGSVCLQTPAGNFIVRRVVLCNGNLPSVSYTNLHDCPGYFNTPYPVADLAASMGREAHVAVIGTSLSAVDAIVALKESGHTGSIVAVSRSGRLPAVRSTVALPMPVVAPSAQQIATMCNGKEQCLTLEAIFSFLLERLDASGDALDLADIVGQGDTAKEMLQYEIIASSTRARSWQAVAISLNDAIEHLWRAMPDTERRRFQAEWRSLWMTRRATFPMVNALKIQSYLNDGSLEIAQAGSDLSISAIAGGFAIRLRGADGRLAGRHVDFVVNATGMSTDVSVCADPLLRSLLARGVACADPYGGLKLDFHTGCLLDAKGGVVQSISVLGSLAAGTYFWTVSLDVNARLAFEQAARLAREWSAATVPAEQAMQQLPDPAAAEL</sequence>
<keyword evidence="2" id="KW-0378">Hydrolase</keyword>
<dbReference type="OrthoDB" id="101972at2"/>
<protein>
    <submittedName>
        <fullName evidence="2">Hydroxyacylglutathione hydrolase</fullName>
    </submittedName>
</protein>
<dbReference type="SUPFAM" id="SSF51905">
    <property type="entry name" value="FAD/NAD(P)-binding domain"/>
    <property type="match status" value="1"/>
</dbReference>
<dbReference type="RefSeq" id="WP_102073134.1">
    <property type="nucleotide sequence ID" value="NZ_PDNW01000004.1"/>
</dbReference>
<dbReference type="InterPro" id="IPR052189">
    <property type="entry name" value="L-asp_N-monooxygenase_NS-form"/>
</dbReference>
<accession>A0A2N4U6G8</accession>
<dbReference type="GO" id="GO:0016787">
    <property type="term" value="F:hydrolase activity"/>
    <property type="evidence" value="ECO:0007669"/>
    <property type="project" value="UniProtKB-KW"/>
</dbReference>
<dbReference type="EMBL" id="PDNW01000004">
    <property type="protein sequence ID" value="PLC50589.1"/>
    <property type="molecule type" value="Genomic_DNA"/>
</dbReference>
<dbReference type="PANTHER" id="PTHR40254:SF1">
    <property type="entry name" value="BLR0577 PROTEIN"/>
    <property type="match status" value="1"/>
</dbReference>
<organism evidence="2 3">
    <name type="scientific">Pollutimonas subterranea</name>
    <dbReference type="NCBI Taxonomy" id="2045210"/>
    <lineage>
        <taxon>Bacteria</taxon>
        <taxon>Pseudomonadati</taxon>
        <taxon>Pseudomonadota</taxon>
        <taxon>Betaproteobacteria</taxon>
        <taxon>Burkholderiales</taxon>
        <taxon>Alcaligenaceae</taxon>
        <taxon>Pollutimonas</taxon>
    </lineage>
</organism>
<evidence type="ECO:0000313" key="2">
    <source>
        <dbReference type="EMBL" id="PLC50589.1"/>
    </source>
</evidence>
<dbReference type="AlphaFoldDB" id="A0A2N4U6G8"/>
<keyword evidence="3" id="KW-1185">Reference proteome</keyword>
<comment type="caution">
    <text evidence="2">The sequence shown here is derived from an EMBL/GenBank/DDBJ whole genome shotgun (WGS) entry which is preliminary data.</text>
</comment>
<dbReference type="InterPro" id="IPR036188">
    <property type="entry name" value="FAD/NAD-bd_sf"/>
</dbReference>